<name>A0AAD7XRP8_9FUNG</name>
<proteinExistence type="predicted"/>
<reference evidence="2 3" key="1">
    <citation type="submission" date="2023-03" db="EMBL/GenBank/DDBJ databases">
        <title>Genome sequence of Lichtheimia ornata CBS 291.66.</title>
        <authorList>
            <person name="Mohabir J.T."/>
            <person name="Shea T.P."/>
            <person name="Kurbessoian T."/>
            <person name="Berby B."/>
            <person name="Fontaine J."/>
            <person name="Livny J."/>
            <person name="Gnirke A."/>
            <person name="Stajich J.E."/>
            <person name="Cuomo C.A."/>
        </authorList>
    </citation>
    <scope>NUCLEOTIDE SEQUENCE [LARGE SCALE GENOMIC DNA]</scope>
    <source>
        <strain evidence="2">CBS 291.66</strain>
    </source>
</reference>
<feature type="compositionally biased region" description="Polar residues" evidence="1">
    <location>
        <begin position="274"/>
        <end position="311"/>
    </location>
</feature>
<feature type="compositionally biased region" description="Basic and acidic residues" evidence="1">
    <location>
        <begin position="329"/>
        <end position="347"/>
    </location>
</feature>
<feature type="region of interest" description="Disordered" evidence="1">
    <location>
        <begin position="274"/>
        <end position="347"/>
    </location>
</feature>
<dbReference type="RefSeq" id="XP_058336879.1">
    <property type="nucleotide sequence ID" value="XM_058492356.1"/>
</dbReference>
<evidence type="ECO:0008006" key="4">
    <source>
        <dbReference type="Google" id="ProtNLM"/>
    </source>
</evidence>
<feature type="region of interest" description="Disordered" evidence="1">
    <location>
        <begin position="217"/>
        <end position="242"/>
    </location>
</feature>
<gene>
    <name evidence="2" type="ORF">O0I10_012454</name>
</gene>
<dbReference type="EMBL" id="JARTCD010000127">
    <property type="protein sequence ID" value="KAJ8651965.1"/>
    <property type="molecule type" value="Genomic_DNA"/>
</dbReference>
<evidence type="ECO:0000313" key="3">
    <source>
        <dbReference type="Proteomes" id="UP001234581"/>
    </source>
</evidence>
<protein>
    <recommendedName>
        <fullName evidence="4">Retrotransposon gag domain-containing protein</fullName>
    </recommendedName>
</protein>
<dbReference type="GeneID" id="83219799"/>
<keyword evidence="3" id="KW-1185">Reference proteome</keyword>
<organism evidence="2 3">
    <name type="scientific">Lichtheimia ornata</name>
    <dbReference type="NCBI Taxonomy" id="688661"/>
    <lineage>
        <taxon>Eukaryota</taxon>
        <taxon>Fungi</taxon>
        <taxon>Fungi incertae sedis</taxon>
        <taxon>Mucoromycota</taxon>
        <taxon>Mucoromycotina</taxon>
        <taxon>Mucoromycetes</taxon>
        <taxon>Mucorales</taxon>
        <taxon>Lichtheimiaceae</taxon>
        <taxon>Lichtheimia</taxon>
    </lineage>
</organism>
<comment type="caution">
    <text evidence="2">The sequence shown here is derived from an EMBL/GenBank/DDBJ whole genome shotgun (WGS) entry which is preliminary data.</text>
</comment>
<dbReference type="AlphaFoldDB" id="A0AAD7XRP8"/>
<dbReference type="Proteomes" id="UP001234581">
    <property type="component" value="Unassembled WGS sequence"/>
</dbReference>
<evidence type="ECO:0000256" key="1">
    <source>
        <dbReference type="SAM" id="MobiDB-lite"/>
    </source>
</evidence>
<accession>A0AAD7XRP8</accession>
<sequence length="347" mass="41305">MATNQTTSGELTVLDPRTSALLPLPPLSFSGLEHENFRHFRRDLESFILINGIDTNHRRVNVLQAVLRGPALAYFERVIKPKYKVETPDETDIRFSVSYFDALEDLQDHYVTEYDILRFRNRFETSTQRNNESPRSFLGRLRELAYEANVTDEILIKSRFKSGLLPEIKRHCILLQAITHEQVFNTAEGYWEAQRIGDDFSSYHQQQRRNERAMFTNIETQPESQYRHPYQEPEPYQPQAFQRPRPQLRFSEIDPTTTSSSNQYPQWRSFQEYGSRNQASRYQGPRNQGPRNQGTKNQEQRNQGPRNQGSWNQQERRYDNRRYNNYQPNDRRQERPPPRQQDEVRQS</sequence>
<evidence type="ECO:0000313" key="2">
    <source>
        <dbReference type="EMBL" id="KAJ8651965.1"/>
    </source>
</evidence>